<dbReference type="OrthoDB" id="9795827at2"/>
<evidence type="ECO:0000256" key="2">
    <source>
        <dbReference type="SAM" id="SignalP"/>
    </source>
</evidence>
<dbReference type="RefSeq" id="WP_020886064.1">
    <property type="nucleotide sequence ID" value="NZ_ATHI01000004.1"/>
</dbReference>
<dbReference type="Pfam" id="PF04187">
    <property type="entry name" value="Cofac_haem_bdg"/>
    <property type="match status" value="1"/>
</dbReference>
<keyword evidence="2" id="KW-0732">Signal</keyword>
<dbReference type="STRING" id="1121439.dsat_2178"/>
<evidence type="ECO:0000313" key="5">
    <source>
        <dbReference type="Proteomes" id="UP000014975"/>
    </source>
</evidence>
<dbReference type="InterPro" id="IPR036034">
    <property type="entry name" value="PDZ_sf"/>
</dbReference>
<protein>
    <recommendedName>
        <fullName evidence="3">PDZ domain-containing protein</fullName>
    </recommendedName>
</protein>
<dbReference type="SUPFAM" id="SSF50156">
    <property type="entry name" value="PDZ domain-like"/>
    <property type="match status" value="1"/>
</dbReference>
<sequence length="408" mass="43281">MRPRVRFASALALGLCLAFSAACAGRAPLDGTAPDQAAGSGLPPDYSAAHPAAHPGTLLDGHGEVLSEAAFMEAAARADLVLLGESHASPCDHVQQARLIRLMAEAGNPPAVGLEMIPVTLQPQLDRINAGEVALDEIEEFLGWSDVWGYPFAAYRPVFEAARDLDLPLFGLNVPFDVIRSISREGLFGLTPEERALVPLPVIEPAPAQMEKLREVFAMHGRPEADPERFSRFVLAQSLWDTAMAVNALVAHKATGRPVAVVTGGGHVEFGHGIARRAAYFAPAARVLTVMPWRGRTGQGVPEGFADVLYVCPSSQRTRLGLLLVQEEGGPVVVEEVVPGSVAERAGLLPGDVVVEAAKEPVTALGDLHTAGMRAARENAPLSLVVERTDEAGVSRIAVELTRPRADE</sequence>
<dbReference type="eggNOG" id="COG3016">
    <property type="taxonomic scope" value="Bacteria"/>
</dbReference>
<feature type="domain" description="PDZ" evidence="3">
    <location>
        <begin position="308"/>
        <end position="365"/>
    </location>
</feature>
<feature type="region of interest" description="Disordered" evidence="1">
    <location>
        <begin position="34"/>
        <end position="54"/>
    </location>
</feature>
<dbReference type="Pfam" id="PF17820">
    <property type="entry name" value="PDZ_6"/>
    <property type="match status" value="1"/>
</dbReference>
<dbReference type="SMART" id="SM00228">
    <property type="entry name" value="PDZ"/>
    <property type="match status" value="1"/>
</dbReference>
<dbReference type="PATRIC" id="fig|1121439.3.peg.566"/>
<reference evidence="4 5" key="1">
    <citation type="journal article" date="2013" name="Genome Announc.">
        <title>Draft genome sequences for three mercury-methylating, sulfate-reducing bacteria.</title>
        <authorList>
            <person name="Brown S.D."/>
            <person name="Hurt R.A.Jr."/>
            <person name="Gilmour C.C."/>
            <person name="Elias D.A."/>
        </authorList>
    </citation>
    <scope>NUCLEOTIDE SEQUENCE [LARGE SCALE GENOMIC DNA]</scope>
    <source>
        <strain evidence="4 5">DSM 16529</strain>
    </source>
</reference>
<dbReference type="PROSITE" id="PS51257">
    <property type="entry name" value="PROKAR_LIPOPROTEIN"/>
    <property type="match status" value="1"/>
</dbReference>
<organism evidence="4 5">
    <name type="scientific">Alkalidesulfovibrio alkalitolerans DSM 16529</name>
    <dbReference type="NCBI Taxonomy" id="1121439"/>
    <lineage>
        <taxon>Bacteria</taxon>
        <taxon>Pseudomonadati</taxon>
        <taxon>Thermodesulfobacteriota</taxon>
        <taxon>Desulfovibrionia</taxon>
        <taxon>Desulfovibrionales</taxon>
        <taxon>Desulfovibrionaceae</taxon>
        <taxon>Alkalidesulfovibrio</taxon>
    </lineage>
</organism>
<feature type="chain" id="PRO_5004544471" description="PDZ domain-containing protein" evidence="2">
    <location>
        <begin position="25"/>
        <end position="408"/>
    </location>
</feature>
<evidence type="ECO:0000259" key="3">
    <source>
        <dbReference type="PROSITE" id="PS50106"/>
    </source>
</evidence>
<accession>S7TE41</accession>
<dbReference type="EMBL" id="ATHI01000004">
    <property type="protein sequence ID" value="EPR35477.1"/>
    <property type="molecule type" value="Genomic_DNA"/>
</dbReference>
<comment type="caution">
    <text evidence="4">The sequence shown here is derived from an EMBL/GenBank/DDBJ whole genome shotgun (WGS) entry which is preliminary data.</text>
</comment>
<dbReference type="CDD" id="cd14727">
    <property type="entry name" value="ChanN-like"/>
    <property type="match status" value="1"/>
</dbReference>
<evidence type="ECO:0000313" key="4">
    <source>
        <dbReference type="EMBL" id="EPR35477.1"/>
    </source>
</evidence>
<dbReference type="Gene3D" id="3.40.50.11550">
    <property type="match status" value="1"/>
</dbReference>
<feature type="signal peptide" evidence="2">
    <location>
        <begin position="1"/>
        <end position="24"/>
    </location>
</feature>
<dbReference type="AlphaFoldDB" id="S7TE41"/>
<proteinExistence type="predicted"/>
<dbReference type="InterPro" id="IPR007314">
    <property type="entry name" value="Cofac_haem-bd_dom"/>
</dbReference>
<evidence type="ECO:0000256" key="1">
    <source>
        <dbReference type="SAM" id="MobiDB-lite"/>
    </source>
</evidence>
<dbReference type="SUPFAM" id="SSF159501">
    <property type="entry name" value="EreA/ChaN-like"/>
    <property type="match status" value="1"/>
</dbReference>
<dbReference type="Proteomes" id="UP000014975">
    <property type="component" value="Unassembled WGS sequence"/>
</dbReference>
<dbReference type="PROSITE" id="PS50106">
    <property type="entry name" value="PDZ"/>
    <property type="match status" value="1"/>
</dbReference>
<keyword evidence="5" id="KW-1185">Reference proteome</keyword>
<dbReference type="InterPro" id="IPR001478">
    <property type="entry name" value="PDZ"/>
</dbReference>
<dbReference type="InterPro" id="IPR041489">
    <property type="entry name" value="PDZ_6"/>
</dbReference>
<dbReference type="Gene3D" id="2.30.42.10">
    <property type="match status" value="1"/>
</dbReference>
<gene>
    <name evidence="4" type="ORF">dsat_2178</name>
</gene>
<name>S7TE41_9BACT</name>